<evidence type="ECO:0000256" key="2">
    <source>
        <dbReference type="ARBA" id="ARBA00023125"/>
    </source>
</evidence>
<dbReference type="InterPro" id="IPR036390">
    <property type="entry name" value="WH_DNA-bd_sf"/>
</dbReference>
<protein>
    <submittedName>
        <fullName evidence="5">Winged helix-turn-helix transcriptional regulator</fullName>
    </submittedName>
</protein>
<sequence>MSLVPAPVTAADRAACSAGELLARVGDKWSVLLLALLAERPYGFNELDRAVHDLSRRILTRALRQLERDGLVRREVRPGRAAGVEYEATDLGRSLLRQVVPLGTWALEHEDEIRAARARYDNEPGGRSPSTED</sequence>
<dbReference type="InterPro" id="IPR036388">
    <property type="entry name" value="WH-like_DNA-bd_sf"/>
</dbReference>
<name>A0ABV9XQA8_9PSEU</name>
<dbReference type="Pfam" id="PF01638">
    <property type="entry name" value="HxlR"/>
    <property type="match status" value="1"/>
</dbReference>
<evidence type="ECO:0000256" key="1">
    <source>
        <dbReference type="ARBA" id="ARBA00023015"/>
    </source>
</evidence>
<reference evidence="6" key="1">
    <citation type="journal article" date="2019" name="Int. J. Syst. Evol. Microbiol.">
        <title>The Global Catalogue of Microorganisms (GCM) 10K type strain sequencing project: providing services to taxonomists for standard genome sequencing and annotation.</title>
        <authorList>
            <consortium name="The Broad Institute Genomics Platform"/>
            <consortium name="The Broad Institute Genome Sequencing Center for Infectious Disease"/>
            <person name="Wu L."/>
            <person name="Ma J."/>
        </authorList>
    </citation>
    <scope>NUCLEOTIDE SEQUENCE [LARGE SCALE GENOMIC DNA]</scope>
    <source>
        <strain evidence="6">KCTC 12848</strain>
    </source>
</reference>
<keyword evidence="3" id="KW-0804">Transcription</keyword>
<gene>
    <name evidence="5" type="ORF">ACFPFM_00865</name>
</gene>
<evidence type="ECO:0000313" key="6">
    <source>
        <dbReference type="Proteomes" id="UP001595833"/>
    </source>
</evidence>
<accession>A0ABV9XQA8</accession>
<feature type="domain" description="HTH hxlR-type" evidence="4">
    <location>
        <begin position="16"/>
        <end position="114"/>
    </location>
</feature>
<organism evidence="5 6">
    <name type="scientific">Saccharothrix xinjiangensis</name>
    <dbReference type="NCBI Taxonomy" id="204798"/>
    <lineage>
        <taxon>Bacteria</taxon>
        <taxon>Bacillati</taxon>
        <taxon>Actinomycetota</taxon>
        <taxon>Actinomycetes</taxon>
        <taxon>Pseudonocardiales</taxon>
        <taxon>Pseudonocardiaceae</taxon>
        <taxon>Saccharothrix</taxon>
    </lineage>
</organism>
<proteinExistence type="predicted"/>
<dbReference type="RefSeq" id="WP_344034792.1">
    <property type="nucleotide sequence ID" value="NZ_BAAAKE010000002.1"/>
</dbReference>
<dbReference type="InterPro" id="IPR002577">
    <property type="entry name" value="HTH_HxlR"/>
</dbReference>
<dbReference type="Gene3D" id="1.10.10.10">
    <property type="entry name" value="Winged helix-like DNA-binding domain superfamily/Winged helix DNA-binding domain"/>
    <property type="match status" value="1"/>
</dbReference>
<keyword evidence="2" id="KW-0238">DNA-binding</keyword>
<comment type="caution">
    <text evidence="5">The sequence shown here is derived from an EMBL/GenBank/DDBJ whole genome shotgun (WGS) entry which is preliminary data.</text>
</comment>
<evidence type="ECO:0000259" key="4">
    <source>
        <dbReference type="PROSITE" id="PS51118"/>
    </source>
</evidence>
<dbReference type="Proteomes" id="UP001595833">
    <property type="component" value="Unassembled WGS sequence"/>
</dbReference>
<dbReference type="PROSITE" id="PS51118">
    <property type="entry name" value="HTH_HXLR"/>
    <property type="match status" value="1"/>
</dbReference>
<keyword evidence="1" id="KW-0805">Transcription regulation</keyword>
<dbReference type="SUPFAM" id="SSF46785">
    <property type="entry name" value="Winged helix' DNA-binding domain"/>
    <property type="match status" value="1"/>
</dbReference>
<evidence type="ECO:0000256" key="3">
    <source>
        <dbReference type="ARBA" id="ARBA00023163"/>
    </source>
</evidence>
<keyword evidence="6" id="KW-1185">Reference proteome</keyword>
<dbReference type="PANTHER" id="PTHR33204:SF39">
    <property type="entry name" value="TRANSCRIPTIONAL REGULATORY PROTEIN"/>
    <property type="match status" value="1"/>
</dbReference>
<dbReference type="PANTHER" id="PTHR33204">
    <property type="entry name" value="TRANSCRIPTIONAL REGULATOR, MARR FAMILY"/>
    <property type="match status" value="1"/>
</dbReference>
<evidence type="ECO:0000313" key="5">
    <source>
        <dbReference type="EMBL" id="MFC5052296.1"/>
    </source>
</evidence>
<dbReference type="EMBL" id="JBHSJB010000003">
    <property type="protein sequence ID" value="MFC5052296.1"/>
    <property type="molecule type" value="Genomic_DNA"/>
</dbReference>